<dbReference type="Proteomes" id="UP000077384">
    <property type="component" value="Unassembled WGS sequence"/>
</dbReference>
<proteinExistence type="predicted"/>
<gene>
    <name evidence="3" type="ORF">CLCOS_08210</name>
    <name evidence="2" type="ORF">WX73_03667</name>
</gene>
<dbReference type="EMBL" id="LROR01000032">
    <property type="protein sequence ID" value="OBR96659.1"/>
    <property type="molecule type" value="Genomic_DNA"/>
</dbReference>
<evidence type="ECO:0000259" key="1">
    <source>
        <dbReference type="Pfam" id="PF04266"/>
    </source>
</evidence>
<reference evidence="2 4" key="1">
    <citation type="journal article" date="2015" name="Biotechnol. Bioeng.">
        <title>Genome sequence and phenotypic characterization of Caulobacter segnis.</title>
        <authorList>
            <person name="Patel S."/>
            <person name="Fletcher B."/>
            <person name="Scott D.C."/>
            <person name="Ely B."/>
        </authorList>
    </citation>
    <scope>NUCLEOTIDE SEQUENCE [LARGE SCALE GENOMIC DNA]</scope>
    <source>
        <strain evidence="2 4">PS02</strain>
    </source>
</reference>
<sequence>MKTLTIRQPWATLIALGKKKIETRSWKSKYRGPLLIHAGKSIDKKSCLREPIKSTLKNHGCTEKNLPTGLIIAKCELIDCIKMKDWFSDTSLKVIKATLENGKAITGNELELGDFTPGRYAWILDRVELLKNPIPAKGKLSLWEYEGDLNERH</sequence>
<dbReference type="Pfam" id="PF04266">
    <property type="entry name" value="ASCH"/>
    <property type="match status" value="1"/>
</dbReference>
<dbReference type="EMBL" id="LITQ01000008">
    <property type="protein sequence ID" value="OAA94097.1"/>
    <property type="molecule type" value="Genomic_DNA"/>
</dbReference>
<reference evidence="3 5" key="2">
    <citation type="journal article" date="2016" name="Front. Microbiol.">
        <title>Industrial Acetogenic Biocatalysts: A Comparative Metabolic and Genomic Analysis.</title>
        <authorList>
            <person name="Bengelsdorf F."/>
            <person name="Poehlein A."/>
            <person name="Sonja S."/>
            <person name="Erz C."/>
            <person name="Hummel T."/>
            <person name="Hoffmeister S."/>
            <person name="Daniel R."/>
            <person name="Durre P."/>
        </authorList>
    </citation>
    <scope>NUCLEOTIDE SEQUENCE [LARGE SCALE GENOMIC DNA]</scope>
    <source>
        <strain evidence="3 5">PTA-10522</strain>
    </source>
</reference>
<dbReference type="CDD" id="cd06554">
    <property type="entry name" value="ASCH_ASC-1_like"/>
    <property type="match status" value="1"/>
</dbReference>
<dbReference type="Gene3D" id="2.30.130.30">
    <property type="entry name" value="Hypothetical protein"/>
    <property type="match status" value="1"/>
</dbReference>
<dbReference type="SUPFAM" id="SSF88697">
    <property type="entry name" value="PUA domain-like"/>
    <property type="match status" value="1"/>
</dbReference>
<dbReference type="PATRIC" id="fig|1705578.3.peg.3662"/>
<evidence type="ECO:0000313" key="3">
    <source>
        <dbReference type="EMBL" id="OBR96659.1"/>
    </source>
</evidence>
<evidence type="ECO:0000313" key="5">
    <source>
        <dbReference type="Proteomes" id="UP000093694"/>
    </source>
</evidence>
<dbReference type="InterPro" id="IPR015947">
    <property type="entry name" value="PUA-like_sf"/>
</dbReference>
<name>A0A166TU50_9CLOT</name>
<dbReference type="RefSeq" id="WP_063600486.1">
    <property type="nucleotide sequence ID" value="NZ_LITQ01000008.1"/>
</dbReference>
<accession>A0A166TU50</accession>
<dbReference type="InterPro" id="IPR007374">
    <property type="entry name" value="ASCH_domain"/>
</dbReference>
<protein>
    <submittedName>
        <fullName evidence="2">ASCH domain protein</fullName>
    </submittedName>
</protein>
<feature type="domain" description="ASCH" evidence="1">
    <location>
        <begin position="4"/>
        <end position="90"/>
    </location>
</feature>
<evidence type="ECO:0000313" key="2">
    <source>
        <dbReference type="EMBL" id="OAA94097.1"/>
    </source>
</evidence>
<keyword evidence="5" id="KW-1185">Reference proteome</keyword>
<dbReference type="AlphaFoldDB" id="A0A166TU50"/>
<organism evidence="2 4">
    <name type="scientific">Clostridium coskatii</name>
    <dbReference type="NCBI Taxonomy" id="1705578"/>
    <lineage>
        <taxon>Bacteria</taxon>
        <taxon>Bacillati</taxon>
        <taxon>Bacillota</taxon>
        <taxon>Clostridia</taxon>
        <taxon>Eubacteriales</taxon>
        <taxon>Clostridiaceae</taxon>
        <taxon>Clostridium</taxon>
    </lineage>
</organism>
<dbReference type="Proteomes" id="UP000093694">
    <property type="component" value="Unassembled WGS sequence"/>
</dbReference>
<evidence type="ECO:0000313" key="4">
    <source>
        <dbReference type="Proteomes" id="UP000077384"/>
    </source>
</evidence>
<comment type="caution">
    <text evidence="2">The sequence shown here is derived from an EMBL/GenBank/DDBJ whole genome shotgun (WGS) entry which is preliminary data.</text>
</comment>